<gene>
    <name evidence="2" type="ordered locus">Desca_1366</name>
</gene>
<keyword evidence="3" id="KW-1185">Reference proteome</keyword>
<keyword evidence="1" id="KW-1133">Transmembrane helix</keyword>
<feature type="transmembrane region" description="Helical" evidence="1">
    <location>
        <begin position="7"/>
        <end position="33"/>
    </location>
</feature>
<dbReference type="Proteomes" id="UP000009226">
    <property type="component" value="Chromosome"/>
</dbReference>
<evidence type="ECO:0000313" key="2">
    <source>
        <dbReference type="EMBL" id="AEF94225.1"/>
    </source>
</evidence>
<reference evidence="2" key="1">
    <citation type="submission" date="2011-05" db="EMBL/GenBank/DDBJ databases">
        <title>Complete sequence of Desulfotomaculum carboxydivorans CO-1-SRB.</title>
        <authorList>
            <consortium name="US DOE Joint Genome Institute"/>
            <person name="Lucas S."/>
            <person name="Han J."/>
            <person name="Lapidus A."/>
            <person name="Cheng J.-F."/>
            <person name="Goodwin L."/>
            <person name="Pitluck S."/>
            <person name="Peters L."/>
            <person name="Mikhailova N."/>
            <person name="Lu M."/>
            <person name="Han C."/>
            <person name="Tapia R."/>
            <person name="Land M."/>
            <person name="Hauser L."/>
            <person name="Kyrpides N."/>
            <person name="Ivanova N."/>
            <person name="Pagani I."/>
            <person name="Stams A."/>
            <person name="Plugge C."/>
            <person name="Muyzer G."/>
            <person name="Kuever J."/>
            <person name="Parshina S."/>
            <person name="Ivanova A."/>
            <person name="Nazina T."/>
            <person name="Woyke T."/>
        </authorList>
    </citation>
    <scope>NUCLEOTIDE SEQUENCE [LARGE SCALE GENOMIC DNA]</scope>
    <source>
        <strain evidence="2">CO-1-SRB</strain>
    </source>
</reference>
<sequence>MLRALCGLFSVFAVSPVVELVIFAALVGTVFIIQLAL</sequence>
<dbReference type="AlphaFoldDB" id="F6B5A4"/>
<dbReference type="HOGENOM" id="CLU_3342890_0_0_9"/>
<keyword evidence="1" id="KW-0472">Membrane</keyword>
<protein>
    <submittedName>
        <fullName evidence="2">Uncharacterized protein</fullName>
    </submittedName>
</protein>
<evidence type="ECO:0000256" key="1">
    <source>
        <dbReference type="SAM" id="Phobius"/>
    </source>
</evidence>
<keyword evidence="1" id="KW-0812">Transmembrane</keyword>
<name>F6B5A4_DESCC</name>
<accession>F6B5A4</accession>
<dbReference type="EMBL" id="CP002736">
    <property type="protein sequence ID" value="AEF94225.1"/>
    <property type="molecule type" value="Genomic_DNA"/>
</dbReference>
<evidence type="ECO:0000313" key="3">
    <source>
        <dbReference type="Proteomes" id="UP000009226"/>
    </source>
</evidence>
<proteinExistence type="predicted"/>
<dbReference type="KEGG" id="dca:Desca_1366"/>
<organism evidence="2 3">
    <name type="scientific">Desulfotomaculum nigrificans (strain DSM 14880 / VKM B-2319 / CO-1-SRB)</name>
    <name type="common">Desulfotomaculum carboxydivorans</name>
    <dbReference type="NCBI Taxonomy" id="868595"/>
    <lineage>
        <taxon>Bacteria</taxon>
        <taxon>Bacillati</taxon>
        <taxon>Bacillota</taxon>
        <taxon>Clostridia</taxon>
        <taxon>Eubacteriales</taxon>
        <taxon>Desulfotomaculaceae</taxon>
        <taxon>Desulfotomaculum</taxon>
    </lineage>
</organism>